<dbReference type="InterPro" id="IPR007272">
    <property type="entry name" value="Sulf_transp_TsuA/YedE"/>
</dbReference>
<evidence type="ECO:0000256" key="4">
    <source>
        <dbReference type="ARBA" id="ARBA00022519"/>
    </source>
</evidence>
<keyword evidence="7 9" id="KW-0472">Membrane</keyword>
<proteinExistence type="inferred from homology"/>
<evidence type="ECO:0000313" key="11">
    <source>
        <dbReference type="Proteomes" id="UP000030004"/>
    </source>
</evidence>
<dbReference type="GO" id="GO:0005886">
    <property type="term" value="C:plasma membrane"/>
    <property type="evidence" value="ECO:0007669"/>
    <property type="project" value="UniProtKB-SubCell"/>
</dbReference>
<dbReference type="Proteomes" id="UP000030004">
    <property type="component" value="Unassembled WGS sequence"/>
</dbReference>
<evidence type="ECO:0000256" key="3">
    <source>
        <dbReference type="ARBA" id="ARBA00022475"/>
    </source>
</evidence>
<dbReference type="AlphaFoldDB" id="A0A0A0EG91"/>
<feature type="transmembrane region" description="Helical" evidence="9">
    <location>
        <begin position="79"/>
        <end position="101"/>
    </location>
</feature>
<sequence>MLDYLSEAQAVALFGLLGGFALGLAARLGRFCTLGAIEDILYGGDDRRLRMWGIAIGAAVISAHAAMALGWIAPTETAYVAQAWNPLASVIGGLLFGYGMALSGNCGYGALARLGGGDFRSLVIVAVMGVSAYAVMSGPFAHLRVALFPVEMADTPQSISLRLSAMTGAAPWLFGAVIGIVILGFSVIGARLPLTPRHWLWGAVVGLAITSGWIGTQWVSVNGFVGDTPRTHTFAAPIGETIIYLMTASGTSLSFGVGSIFGVVGGAALGSLVKREFRWEACDDTRELRRQIFGAVLMGTGAILAVGCSVGQGISAFSMLAYGAPLTLVMIFVGAATGLKQLIVGYSV</sequence>
<feature type="transmembrane region" description="Helical" evidence="9">
    <location>
        <begin position="122"/>
        <end position="143"/>
    </location>
</feature>
<feature type="transmembrane region" description="Helical" evidence="9">
    <location>
        <begin position="12"/>
        <end position="37"/>
    </location>
</feature>
<feature type="transmembrane region" description="Helical" evidence="9">
    <location>
        <begin position="241"/>
        <end position="272"/>
    </location>
</feature>
<protein>
    <submittedName>
        <fullName evidence="10">YeeE/YedE family protein</fullName>
    </submittedName>
</protein>
<feature type="transmembrane region" description="Helical" evidence="9">
    <location>
        <begin position="163"/>
        <end position="187"/>
    </location>
</feature>
<keyword evidence="5 9" id="KW-0812">Transmembrane</keyword>
<evidence type="ECO:0000256" key="5">
    <source>
        <dbReference type="ARBA" id="ARBA00022692"/>
    </source>
</evidence>
<evidence type="ECO:0000256" key="6">
    <source>
        <dbReference type="ARBA" id="ARBA00022989"/>
    </source>
</evidence>
<dbReference type="PANTHER" id="PTHR30574:SF1">
    <property type="entry name" value="SULPHUR TRANSPORT DOMAIN-CONTAINING PROTEIN"/>
    <property type="match status" value="1"/>
</dbReference>
<dbReference type="PANTHER" id="PTHR30574">
    <property type="entry name" value="INNER MEMBRANE PROTEIN YEDE"/>
    <property type="match status" value="1"/>
</dbReference>
<gene>
    <name evidence="10" type="ORF">ATO9_04930</name>
</gene>
<evidence type="ECO:0000313" key="10">
    <source>
        <dbReference type="EMBL" id="KGM49374.1"/>
    </source>
</evidence>
<evidence type="ECO:0000256" key="8">
    <source>
        <dbReference type="ARBA" id="ARBA00035655"/>
    </source>
</evidence>
<comment type="similarity">
    <text evidence="8">Belongs to the TsuA/YedE (TC 9.B.102) family.</text>
</comment>
<dbReference type="RefSeq" id="WP_043746079.1">
    <property type="nucleotide sequence ID" value="NZ_AQQX01000002.1"/>
</dbReference>
<comment type="caution">
    <text evidence="10">The sequence shown here is derived from an EMBL/GenBank/DDBJ whole genome shotgun (WGS) entry which is preliminary data.</text>
</comment>
<dbReference type="Pfam" id="PF04143">
    <property type="entry name" value="Sulf_transp"/>
    <property type="match status" value="1"/>
</dbReference>
<name>A0A0A0EG91_9RHOB</name>
<keyword evidence="3" id="KW-1003">Cell membrane</keyword>
<comment type="subcellular location">
    <subcellularLocation>
        <location evidence="1">Cell inner membrane</location>
        <topology evidence="1">Multi-pass membrane protein</topology>
    </subcellularLocation>
</comment>
<accession>A0A0A0EG91</accession>
<feature type="transmembrane region" description="Helical" evidence="9">
    <location>
        <begin position="320"/>
        <end position="339"/>
    </location>
</feature>
<dbReference type="STRING" id="1461694.ATO9_04930"/>
<organism evidence="10 11">
    <name type="scientific">Pseudooceanicola atlanticus</name>
    <dbReference type="NCBI Taxonomy" id="1461694"/>
    <lineage>
        <taxon>Bacteria</taxon>
        <taxon>Pseudomonadati</taxon>
        <taxon>Pseudomonadota</taxon>
        <taxon>Alphaproteobacteria</taxon>
        <taxon>Rhodobacterales</taxon>
        <taxon>Paracoccaceae</taxon>
        <taxon>Pseudooceanicola</taxon>
    </lineage>
</organism>
<dbReference type="EMBL" id="AQQX01000002">
    <property type="protein sequence ID" value="KGM49374.1"/>
    <property type="molecule type" value="Genomic_DNA"/>
</dbReference>
<keyword evidence="11" id="KW-1185">Reference proteome</keyword>
<evidence type="ECO:0000256" key="9">
    <source>
        <dbReference type="SAM" id="Phobius"/>
    </source>
</evidence>
<dbReference type="eggNOG" id="COG2391">
    <property type="taxonomic scope" value="Bacteria"/>
</dbReference>
<feature type="transmembrane region" description="Helical" evidence="9">
    <location>
        <begin position="49"/>
        <end position="73"/>
    </location>
</feature>
<feature type="transmembrane region" description="Helical" evidence="9">
    <location>
        <begin position="199"/>
        <end position="221"/>
    </location>
</feature>
<keyword evidence="4" id="KW-0997">Cell inner membrane</keyword>
<feature type="transmembrane region" description="Helical" evidence="9">
    <location>
        <begin position="292"/>
        <end position="314"/>
    </location>
</feature>
<keyword evidence="6 9" id="KW-1133">Transmembrane helix</keyword>
<reference evidence="10 11" key="1">
    <citation type="journal article" date="2015" name="Antonie Van Leeuwenhoek">
        <title>Pseudooceanicola atlanticus gen. nov. sp. nov., isolated from surface seawater of the Atlantic Ocean and reclassification of Oceanicola batsensis, Oceanicola marinus, Oceanicola nitratireducens, Oceanicola nanhaiensis, Oceanicola antarcticus and Oceanicola flagellatus, as Pseudooceanicola batsensis comb. nov., Pseudooceanicola marinus comb. nov., Pseudooceanicola nitratireducens comb. nov., Pseudooceanicola nanhaiensis comb. nov., Pseudooceanicola antarcticus comb. nov., and Pseudooceanicola flagellatus comb. nov.</title>
        <authorList>
            <person name="Lai Q."/>
            <person name="Li G."/>
            <person name="Liu X."/>
            <person name="Du Y."/>
            <person name="Sun F."/>
            <person name="Shao Z."/>
        </authorList>
    </citation>
    <scope>NUCLEOTIDE SEQUENCE [LARGE SCALE GENOMIC DNA]</scope>
    <source>
        <strain evidence="10 11">22II-s11g</strain>
    </source>
</reference>
<keyword evidence="2" id="KW-0813">Transport</keyword>
<evidence type="ECO:0000256" key="7">
    <source>
        <dbReference type="ARBA" id="ARBA00023136"/>
    </source>
</evidence>
<evidence type="ECO:0000256" key="1">
    <source>
        <dbReference type="ARBA" id="ARBA00004429"/>
    </source>
</evidence>
<evidence type="ECO:0000256" key="2">
    <source>
        <dbReference type="ARBA" id="ARBA00022448"/>
    </source>
</evidence>
<dbReference type="OrthoDB" id="7984363at2"/>